<evidence type="ECO:0000256" key="1">
    <source>
        <dbReference type="SAM" id="Phobius"/>
    </source>
</evidence>
<accession>A0A9N8WCF6</accession>
<feature type="transmembrane region" description="Helical" evidence="1">
    <location>
        <begin position="20"/>
        <end position="39"/>
    </location>
</feature>
<name>A0A9N8WCF6_9GLOM</name>
<protein>
    <submittedName>
        <fullName evidence="2">9091_t:CDS:1</fullName>
    </submittedName>
</protein>
<feature type="transmembrane region" description="Helical" evidence="1">
    <location>
        <begin position="255"/>
        <end position="275"/>
    </location>
</feature>
<feature type="transmembrane region" description="Helical" evidence="1">
    <location>
        <begin position="287"/>
        <end position="309"/>
    </location>
</feature>
<feature type="transmembrane region" description="Helical" evidence="1">
    <location>
        <begin position="143"/>
        <end position="163"/>
    </location>
</feature>
<dbReference type="EMBL" id="CAJVPS010000352">
    <property type="protein sequence ID" value="CAG8479707.1"/>
    <property type="molecule type" value="Genomic_DNA"/>
</dbReference>
<comment type="caution">
    <text evidence="2">The sequence shown here is derived from an EMBL/GenBank/DDBJ whole genome shotgun (WGS) entry which is preliminary data.</text>
</comment>
<reference evidence="2" key="1">
    <citation type="submission" date="2021-06" db="EMBL/GenBank/DDBJ databases">
        <authorList>
            <person name="Kallberg Y."/>
            <person name="Tangrot J."/>
            <person name="Rosling A."/>
        </authorList>
    </citation>
    <scope>NUCLEOTIDE SEQUENCE</scope>
    <source>
        <strain evidence="2">FL130A</strain>
    </source>
</reference>
<gene>
    <name evidence="2" type="ORF">ALEPTO_LOCUS2424</name>
</gene>
<keyword evidence="1" id="KW-0472">Membrane</keyword>
<dbReference type="AlphaFoldDB" id="A0A9N8WCF6"/>
<dbReference type="OrthoDB" id="2324972at2759"/>
<keyword evidence="1" id="KW-1133">Transmembrane helix</keyword>
<sequence>MVLLVNQELLDLVQNLLSPMPPYVLGSLPAIATIGAAPMEDFFQKLMWLSRCLGSPFIGLFYTCNIPSDSTFIFWLPKHYFRRVETDNEIPYKPVGHHAMLLVMPEFERRFEQALQANKEALKALDECVANASVLERFSSLVAAYYISVGVIAAIARVFGPVVCEDWPYIPLLLAWTLPAIYRRIAHGRLLVRDPKKRLGNDKKLYVRKFDHFQDKESIHIRVVITAIASITVPWLAVVMAYNTPPVGFFCRSKYASVICSIWSFNSFLGYIHHLFDEKSKVADHIFGVWCSLCGLFVGFLLFVFTLLAKQPTWWADLFGSACASC</sequence>
<evidence type="ECO:0000313" key="2">
    <source>
        <dbReference type="EMBL" id="CAG8479707.1"/>
    </source>
</evidence>
<evidence type="ECO:0000313" key="3">
    <source>
        <dbReference type="Proteomes" id="UP000789508"/>
    </source>
</evidence>
<keyword evidence="3" id="KW-1185">Reference proteome</keyword>
<organism evidence="2 3">
    <name type="scientific">Ambispora leptoticha</name>
    <dbReference type="NCBI Taxonomy" id="144679"/>
    <lineage>
        <taxon>Eukaryota</taxon>
        <taxon>Fungi</taxon>
        <taxon>Fungi incertae sedis</taxon>
        <taxon>Mucoromycota</taxon>
        <taxon>Glomeromycotina</taxon>
        <taxon>Glomeromycetes</taxon>
        <taxon>Archaeosporales</taxon>
        <taxon>Ambisporaceae</taxon>
        <taxon>Ambispora</taxon>
    </lineage>
</organism>
<dbReference type="Proteomes" id="UP000789508">
    <property type="component" value="Unassembled WGS sequence"/>
</dbReference>
<feature type="transmembrane region" description="Helical" evidence="1">
    <location>
        <begin position="219"/>
        <end position="243"/>
    </location>
</feature>
<keyword evidence="1" id="KW-0812">Transmembrane</keyword>
<proteinExistence type="predicted"/>